<accession>A0ABX5ZFS8</accession>
<dbReference type="EMBL" id="CP043550">
    <property type="protein sequence ID" value="QEO57070.1"/>
    <property type="molecule type" value="Genomic_DNA"/>
</dbReference>
<protein>
    <recommendedName>
        <fullName evidence="3">DGQHR domain-containing protein</fullName>
    </recommendedName>
</protein>
<evidence type="ECO:0000313" key="1">
    <source>
        <dbReference type="EMBL" id="QEO57070.1"/>
    </source>
</evidence>
<proteinExistence type="predicted"/>
<keyword evidence="2" id="KW-1185">Reference proteome</keyword>
<dbReference type="RefSeq" id="WP_149368369.1">
    <property type="nucleotide sequence ID" value="NZ_CP043550.1"/>
</dbReference>
<evidence type="ECO:0000313" key="2">
    <source>
        <dbReference type="Proteomes" id="UP000322509"/>
    </source>
</evidence>
<dbReference type="Proteomes" id="UP000322509">
    <property type="component" value="Chromosome"/>
</dbReference>
<reference evidence="1 2" key="1">
    <citation type="submission" date="2019-09" db="EMBL/GenBank/DDBJ databases">
        <title>Complete genome sequence of Francisella marina E103-15.</title>
        <authorList>
            <person name="Tekedar H.C."/>
            <person name="Griffin M.J."/>
            <person name="Waldbieser G.C."/>
            <person name="Soto E."/>
        </authorList>
    </citation>
    <scope>NUCLEOTIDE SEQUENCE [LARGE SCALE GENOMIC DNA]</scope>
    <source>
        <strain evidence="1 2">E103-15</strain>
    </source>
</reference>
<evidence type="ECO:0008006" key="3">
    <source>
        <dbReference type="Google" id="ProtNLM"/>
    </source>
</evidence>
<gene>
    <name evidence="1" type="ORF">F0R74_04080</name>
</gene>
<sequence length="488" mass="57191">MAIELKGIINSKLGNICLRGEANIKDLIRISEPDQSYQREADTKQLDRLKKYIKEEAENRYFPELTFALKIDGFETFNTKLRSDKSVPNLKISDKISMSIKKVKSTKASRAVEEFELFTLSIEENQAPLFRIDGNHRLEAAKENDGFLTVSFTIVLFNDEKYERTAPIIFNNINYKQLPISKEQNIKRIIEGKYKNQYIYDDDELVREFGNFYPMIRKLGKIDFDKGWVDEKVKKEPYETTHDILEEIFKNENLQEVKVEKIKDAIDKVISCFDFCTGENLLNKGVLVAGVRTILESENTEKRLKIYKNWVLKQHLLNIYVKGKEIYKIFSEYLKTLQHTIFVSMPFNNESTVENPYNSLKNVIDKINREYNIDLELFRIDKQPKISANDIPKAVLDGIRRSGLLIANLSDDRNKNINGNVYHEIGYAMGLEQSDDKTRRIKLIKHKNTEIIGFNIRPNRYLEYDDNMEGFEKNMKQELLDFYELSEK</sequence>
<organism evidence="1 2">
    <name type="scientific">Francisella marina</name>
    <dbReference type="NCBI Taxonomy" id="2249302"/>
    <lineage>
        <taxon>Bacteria</taxon>
        <taxon>Pseudomonadati</taxon>
        <taxon>Pseudomonadota</taxon>
        <taxon>Gammaproteobacteria</taxon>
        <taxon>Thiotrichales</taxon>
        <taxon>Francisellaceae</taxon>
        <taxon>Francisella</taxon>
    </lineage>
</organism>
<name>A0ABX5ZFS8_9GAMM</name>